<feature type="compositionally biased region" description="Polar residues" evidence="2">
    <location>
        <begin position="38"/>
        <end position="53"/>
    </location>
</feature>
<feature type="region of interest" description="Disordered" evidence="2">
    <location>
        <begin position="38"/>
        <end position="105"/>
    </location>
</feature>
<feature type="compositionally biased region" description="Polar residues" evidence="2">
    <location>
        <begin position="70"/>
        <end position="88"/>
    </location>
</feature>
<organism evidence="3 4">
    <name type="scientific">Lactuca virosa</name>
    <dbReference type="NCBI Taxonomy" id="75947"/>
    <lineage>
        <taxon>Eukaryota</taxon>
        <taxon>Viridiplantae</taxon>
        <taxon>Streptophyta</taxon>
        <taxon>Embryophyta</taxon>
        <taxon>Tracheophyta</taxon>
        <taxon>Spermatophyta</taxon>
        <taxon>Magnoliopsida</taxon>
        <taxon>eudicotyledons</taxon>
        <taxon>Gunneridae</taxon>
        <taxon>Pentapetalae</taxon>
        <taxon>asterids</taxon>
        <taxon>campanulids</taxon>
        <taxon>Asterales</taxon>
        <taxon>Asteraceae</taxon>
        <taxon>Cichorioideae</taxon>
        <taxon>Cichorieae</taxon>
        <taxon>Lactucinae</taxon>
        <taxon>Lactuca</taxon>
    </lineage>
</organism>
<evidence type="ECO:0000313" key="4">
    <source>
        <dbReference type="Proteomes" id="UP001157418"/>
    </source>
</evidence>
<evidence type="ECO:0000256" key="2">
    <source>
        <dbReference type="SAM" id="MobiDB-lite"/>
    </source>
</evidence>
<comment type="caution">
    <text evidence="3">The sequence shown here is derived from an EMBL/GenBank/DDBJ whole genome shotgun (WGS) entry which is preliminary data.</text>
</comment>
<protein>
    <submittedName>
        <fullName evidence="3">Uncharacterized protein</fullName>
    </submittedName>
</protein>
<accession>A0AAU9P2R0</accession>
<dbReference type="InterPro" id="IPR009772">
    <property type="entry name" value="CDC123"/>
</dbReference>
<dbReference type="PANTHER" id="PTHR15323:SF6">
    <property type="entry name" value="CELL DIVISION CYCLE PROTEIN 123 HOMOLOG"/>
    <property type="match status" value="1"/>
</dbReference>
<dbReference type="EMBL" id="CAKMRJ010005523">
    <property type="protein sequence ID" value="CAH1444475.1"/>
    <property type="molecule type" value="Genomic_DNA"/>
</dbReference>
<name>A0AAU9P2R0_9ASTR</name>
<gene>
    <name evidence="3" type="ORF">LVIROSA_LOCUS30301</name>
</gene>
<feature type="compositionally biased region" description="Basic residues" evidence="2">
    <location>
        <begin position="57"/>
        <end position="68"/>
    </location>
</feature>
<evidence type="ECO:0000313" key="3">
    <source>
        <dbReference type="EMBL" id="CAH1444475.1"/>
    </source>
</evidence>
<dbReference type="PANTHER" id="PTHR15323">
    <property type="entry name" value="D123 PROTEIN"/>
    <property type="match status" value="1"/>
</dbReference>
<dbReference type="GO" id="GO:0005737">
    <property type="term" value="C:cytoplasm"/>
    <property type="evidence" value="ECO:0007669"/>
    <property type="project" value="TreeGrafter"/>
</dbReference>
<comment type="similarity">
    <text evidence="1">Belongs to the CDC123 family.</text>
</comment>
<sequence length="307" mass="35073">MSSRYPSFNISWMIPVLSSFHFPFPIPMHYPTESTIPKTNKTTLYPKNKNPMTNQNNHHHHLHSRNWNHKSTNQSKHSAVPSSLNSTGPPLKTLLGSAQPGPSNAPRLPKSPFCLNHPIHWSTIFAMLMICVMTVMPLDLIVSSLPFGNGTRLSTRKWNSVASSGNRILVGISQREVTGFYPILIEKKHELETGIKKFYTENVRMRFESESYTFDVYVRTDGEVKLLDFNPWCEVTLPLLFTWPELESESESESVRGGMEFRMVESECGVRPGLKTAVPYDYLDTSEGSGWDQFLRNADHDLRRQTR</sequence>
<dbReference type="Proteomes" id="UP001157418">
    <property type="component" value="Unassembled WGS sequence"/>
</dbReference>
<keyword evidence="4" id="KW-1185">Reference proteome</keyword>
<proteinExistence type="inferred from homology"/>
<evidence type="ECO:0000256" key="1">
    <source>
        <dbReference type="ARBA" id="ARBA00011047"/>
    </source>
</evidence>
<dbReference type="Pfam" id="PF07065">
    <property type="entry name" value="D123"/>
    <property type="match status" value="1"/>
</dbReference>
<reference evidence="3 4" key="1">
    <citation type="submission" date="2022-01" db="EMBL/GenBank/DDBJ databases">
        <authorList>
            <person name="Xiong W."/>
            <person name="Schranz E."/>
        </authorList>
    </citation>
    <scope>NUCLEOTIDE SEQUENCE [LARGE SCALE GENOMIC DNA]</scope>
</reference>
<dbReference type="AlphaFoldDB" id="A0AAU9P2R0"/>